<dbReference type="InterPro" id="IPR039421">
    <property type="entry name" value="Type_1_exporter"/>
</dbReference>
<evidence type="ECO:0000256" key="4">
    <source>
        <dbReference type="ARBA" id="ARBA00022692"/>
    </source>
</evidence>
<dbReference type="InterPro" id="IPR014223">
    <property type="entry name" value="ABC_CydC/D"/>
</dbReference>
<dbReference type="AlphaFoldDB" id="A0A0H3PC95"/>
<dbReference type="FunFam" id="3.40.50.300:FF:001444">
    <property type="entry name" value="ABC transporter ATP-binding protein"/>
    <property type="match status" value="1"/>
</dbReference>
<dbReference type="InterPro" id="IPR003593">
    <property type="entry name" value="AAA+_ATPase"/>
</dbReference>
<dbReference type="Pfam" id="PF00664">
    <property type="entry name" value="ABC_membrane"/>
    <property type="match status" value="1"/>
</dbReference>
<keyword evidence="5" id="KW-0547">Nucleotide-binding</keyword>
<evidence type="ECO:0000256" key="1">
    <source>
        <dbReference type="ARBA" id="ARBA00004651"/>
    </source>
</evidence>
<dbReference type="EMBL" id="OV040719">
    <property type="protein sequence ID" value="CAH0450281.1"/>
    <property type="molecule type" value="Genomic_DNA"/>
</dbReference>
<dbReference type="RefSeq" id="WP_005658987.1">
    <property type="nucleotide sequence ID" value="NZ_AAZF01000019.1"/>
</dbReference>
<dbReference type="Gene3D" id="1.20.1560.10">
    <property type="entry name" value="ABC transporter type 1, transmembrane domain"/>
    <property type="match status" value="1"/>
</dbReference>
<evidence type="ECO:0000256" key="9">
    <source>
        <dbReference type="SAM" id="Phobius"/>
    </source>
</evidence>
<organism evidence="13 14">
    <name type="scientific">Haemophilus influenzae (strain NTHi 3655)</name>
    <dbReference type="NCBI Taxonomy" id="375177"/>
    <lineage>
        <taxon>Bacteria</taxon>
        <taxon>Pseudomonadati</taxon>
        <taxon>Pseudomonadota</taxon>
        <taxon>Gammaproteobacteria</taxon>
        <taxon>Pasteurellales</taxon>
        <taxon>Pasteurellaceae</taxon>
        <taxon>Haemophilus</taxon>
    </lineage>
</organism>
<feature type="transmembrane region" description="Helical" evidence="9">
    <location>
        <begin position="250"/>
        <end position="272"/>
    </location>
</feature>
<dbReference type="FunFam" id="1.20.1560.10:FF:000381">
    <property type="entry name" value="Probable ABC transporter ATP-binding/permease protein HI_0664"/>
    <property type="match status" value="1"/>
</dbReference>
<dbReference type="InterPro" id="IPR003439">
    <property type="entry name" value="ABC_transporter-like_ATP-bd"/>
</dbReference>
<evidence type="ECO:0000256" key="5">
    <source>
        <dbReference type="ARBA" id="ARBA00022741"/>
    </source>
</evidence>
<evidence type="ECO:0000313" key="15">
    <source>
        <dbReference type="Proteomes" id="UP000837958"/>
    </source>
</evidence>
<dbReference type="SMART" id="SM00382">
    <property type="entry name" value="AAA"/>
    <property type="match status" value="1"/>
</dbReference>
<keyword evidence="7 9" id="KW-1133">Transmembrane helix</keyword>
<keyword evidence="3" id="KW-1003">Cell membrane</keyword>
<proteinExistence type="predicted"/>
<dbReference type="NCBIfam" id="TIGR02868">
    <property type="entry name" value="CydC"/>
    <property type="match status" value="1"/>
</dbReference>
<evidence type="ECO:0000256" key="3">
    <source>
        <dbReference type="ARBA" id="ARBA00022475"/>
    </source>
</evidence>
<feature type="transmembrane region" description="Helical" evidence="9">
    <location>
        <begin position="133"/>
        <end position="156"/>
    </location>
</feature>
<evidence type="ECO:0000256" key="8">
    <source>
        <dbReference type="ARBA" id="ARBA00023136"/>
    </source>
</evidence>
<feature type="domain" description="ABC transmembrane type-1" evidence="11">
    <location>
        <begin position="24"/>
        <end position="307"/>
    </location>
</feature>
<feature type="transmembrane region" description="Helical" evidence="9">
    <location>
        <begin position="12"/>
        <end position="45"/>
    </location>
</feature>
<dbReference type="GO" id="GO:0034775">
    <property type="term" value="P:glutathione transmembrane transport"/>
    <property type="evidence" value="ECO:0007669"/>
    <property type="project" value="InterPro"/>
</dbReference>
<dbReference type="Proteomes" id="UP000837958">
    <property type="component" value="Chromosome"/>
</dbReference>
<keyword evidence="8 9" id="KW-0472">Membrane</keyword>
<evidence type="ECO:0000313" key="14">
    <source>
        <dbReference type="Proteomes" id="UP000003185"/>
    </source>
</evidence>
<evidence type="ECO:0000256" key="7">
    <source>
        <dbReference type="ARBA" id="ARBA00022989"/>
    </source>
</evidence>
<dbReference type="GO" id="GO:0016887">
    <property type="term" value="F:ATP hydrolysis activity"/>
    <property type="evidence" value="ECO:0007669"/>
    <property type="project" value="InterPro"/>
</dbReference>
<dbReference type="SUPFAM" id="SSF90123">
    <property type="entry name" value="ABC transporter transmembrane region"/>
    <property type="match status" value="1"/>
</dbReference>
<dbReference type="InterPro" id="IPR027417">
    <property type="entry name" value="P-loop_NTPase"/>
</dbReference>
<dbReference type="EC" id="3.1.3.11" evidence="13"/>
<reference evidence="12" key="3">
    <citation type="submission" date="2024-01" db="EMBL/GenBank/DDBJ databases">
        <authorList>
            <person name="Riesbeck K."/>
        </authorList>
    </citation>
    <scope>NUCLEOTIDE SEQUENCE</scope>
    <source>
        <strain evidence="12">3655</strain>
    </source>
</reference>
<dbReference type="PANTHER" id="PTHR24221">
    <property type="entry name" value="ATP-BINDING CASSETTE SUB-FAMILY B"/>
    <property type="match status" value="1"/>
</dbReference>
<keyword evidence="6" id="KW-0067">ATP-binding</keyword>
<dbReference type="GO" id="GO:0042132">
    <property type="term" value="F:fructose 1,6-bisphosphate 1-phosphatase activity"/>
    <property type="evidence" value="ECO:0007669"/>
    <property type="project" value="UniProtKB-EC"/>
</dbReference>
<comment type="subcellular location">
    <subcellularLocation>
        <location evidence="1">Cell membrane</location>
        <topology evidence="1">Multi-pass membrane protein</topology>
    </subcellularLocation>
</comment>
<dbReference type="GO" id="GO:0005886">
    <property type="term" value="C:plasma membrane"/>
    <property type="evidence" value="ECO:0007669"/>
    <property type="project" value="UniProtKB-SubCell"/>
</dbReference>
<dbReference type="PROSITE" id="PS50893">
    <property type="entry name" value="ABC_TRANSPORTER_2"/>
    <property type="match status" value="1"/>
</dbReference>
<evidence type="ECO:0000256" key="2">
    <source>
        <dbReference type="ARBA" id="ARBA00022448"/>
    </source>
</evidence>
<evidence type="ECO:0000259" key="11">
    <source>
        <dbReference type="PROSITE" id="PS50929"/>
    </source>
</evidence>
<name>A0A0H3PC95_HAEI3</name>
<evidence type="ECO:0000313" key="12">
    <source>
        <dbReference type="EMBL" id="CAH0450281.1"/>
    </source>
</evidence>
<dbReference type="GO" id="GO:0034040">
    <property type="term" value="F:ATPase-coupled lipid transmembrane transporter activity"/>
    <property type="evidence" value="ECO:0007669"/>
    <property type="project" value="TreeGrafter"/>
</dbReference>
<feature type="transmembrane region" description="Helical" evidence="9">
    <location>
        <begin position="162"/>
        <end position="182"/>
    </location>
</feature>
<sequence length="552" mass="61323">MRKNGFVVMGHLLKLVTPLAHIMAFTITMGTLGFLAAIFIMVLGATGLVNLLNFDTHLSFSGILTALIVLAVARGALRYLEQMSGHYIAFKLLALLRDKVFSSLRRLAFVKLQDKQAGQLVSLVTNDIELLEVFYAHTIAPIMIAFFTSAILLLVFAQLSSWFVLVVLAAYLTVGVILPIITTKLAREDGRRYRELVGEMNDFFLDSVRGMKEIQLFGYAKQRLDEIQQRSQKIDTAFERIKDQEAKVRVYTEVAVSVFNIIMLFTGLILFSLDKIDFAAFLVGVILLMSSYGPVIALSNLSSNLLQTLASGERVLSLLAEEPELKDVESAVDLKEVSCIDVENVNFAYGEEQILSDVSLSVKKGEILGIHGRSGSGKSTLLKLLMRFYDPKSGSIKINGETLPNINTRSLRDNMAYITQQTYIFNETIEENIRLARRDATLEEIMEAAKKASIHDFILSLPQGYQTKMTELGGNLSDGEKQRIGIARAFLHNAPIILLDEPTSNLDSLNEAMILKSLLDVKAEKLIILVSHRQSTMAICDQVIGIENGRMS</sequence>
<dbReference type="Gene3D" id="3.40.50.300">
    <property type="entry name" value="P-loop containing nucleotide triphosphate hydrolases"/>
    <property type="match status" value="1"/>
</dbReference>
<dbReference type="Proteomes" id="UP000003185">
    <property type="component" value="Unassembled WGS sequence"/>
</dbReference>
<keyword evidence="2" id="KW-0813">Transport</keyword>
<evidence type="ECO:0000259" key="10">
    <source>
        <dbReference type="PROSITE" id="PS50893"/>
    </source>
</evidence>
<keyword evidence="4 9" id="KW-0812">Transmembrane</keyword>
<reference evidence="13 14" key="1">
    <citation type="journal article" date="2007" name="Genome Biol.">
        <title>Characterization and modeling of the Haemophilus influenzae core and supragenomes based on the complete genomic sequences of Rd and 12 clinical nontypeable strains.</title>
        <authorList>
            <person name="Hogg J.S."/>
            <person name="Hu F.Z."/>
            <person name="Janto B."/>
            <person name="Boissy R."/>
            <person name="Hayes J."/>
            <person name="Keefe R."/>
            <person name="Post J.C."/>
            <person name="Ehrlich G.D."/>
        </authorList>
    </citation>
    <scope>NUCLEOTIDE SEQUENCE [LARGE SCALE GENOMIC DNA]</scope>
    <source>
        <strain evidence="13">3655</strain>
        <strain evidence="14">NTHi 3655</strain>
    </source>
</reference>
<dbReference type="GO" id="GO:0140359">
    <property type="term" value="F:ABC-type transporter activity"/>
    <property type="evidence" value="ECO:0007669"/>
    <property type="project" value="InterPro"/>
</dbReference>
<accession>A0A0H3PC95</accession>
<feature type="transmembrane region" description="Helical" evidence="9">
    <location>
        <begin position="278"/>
        <end position="298"/>
    </location>
</feature>
<dbReference type="GO" id="GO:0005524">
    <property type="term" value="F:ATP binding"/>
    <property type="evidence" value="ECO:0007669"/>
    <property type="project" value="UniProtKB-KW"/>
</dbReference>
<protein>
    <submittedName>
        <fullName evidence="13">Fructose 1,6-bisphosphatase II</fullName>
        <ecNumber evidence="13">3.1.3.11</ecNumber>
    </submittedName>
    <submittedName>
        <fullName evidence="12">Thiol reductant ABC exporter subunit CydC</fullName>
    </submittedName>
</protein>
<dbReference type="InterPro" id="IPR011527">
    <property type="entry name" value="ABC1_TM_dom"/>
</dbReference>
<evidence type="ECO:0000313" key="13">
    <source>
        <dbReference type="EMBL" id="EDJ91988.1"/>
    </source>
</evidence>
<keyword evidence="13" id="KW-0378">Hydrolase</keyword>
<dbReference type="GO" id="GO:0045454">
    <property type="term" value="P:cell redox homeostasis"/>
    <property type="evidence" value="ECO:0007669"/>
    <property type="project" value="InterPro"/>
</dbReference>
<feature type="transmembrane region" description="Helical" evidence="9">
    <location>
        <begin position="57"/>
        <end position="77"/>
    </location>
</feature>
<dbReference type="EMBL" id="AAZF01000019">
    <property type="protein sequence ID" value="EDJ91988.1"/>
    <property type="molecule type" value="Genomic_DNA"/>
</dbReference>
<dbReference type="PROSITE" id="PS50929">
    <property type="entry name" value="ABC_TM1F"/>
    <property type="match status" value="1"/>
</dbReference>
<evidence type="ECO:0000256" key="6">
    <source>
        <dbReference type="ARBA" id="ARBA00022840"/>
    </source>
</evidence>
<dbReference type="Pfam" id="PF00005">
    <property type="entry name" value="ABC_tran"/>
    <property type="match status" value="1"/>
</dbReference>
<gene>
    <name evidence="13" type="primary">glpX</name>
    <name evidence="13" type="ORF">CGSHi3655_00495</name>
    <name evidence="12" type="ORF">KRLU3655_LOCUS357</name>
</gene>
<dbReference type="SUPFAM" id="SSF52540">
    <property type="entry name" value="P-loop containing nucleoside triphosphate hydrolases"/>
    <property type="match status" value="1"/>
</dbReference>
<feature type="domain" description="ABC transporter" evidence="10">
    <location>
        <begin position="340"/>
        <end position="552"/>
    </location>
</feature>
<dbReference type="PANTHER" id="PTHR24221:SF653">
    <property type="entry name" value="TRANSPORT ATP-BINDING PROTEIN CYDC"/>
    <property type="match status" value="1"/>
</dbReference>
<reference evidence="15" key="2">
    <citation type="submission" date="2021-11" db="EMBL/GenBank/DDBJ databases">
        <authorList>
            <person name="Riesbeck K."/>
        </authorList>
    </citation>
    <scope>NUCLEOTIDE SEQUENCE [LARGE SCALE GENOMIC DNA]</scope>
</reference>
<dbReference type="InterPro" id="IPR036640">
    <property type="entry name" value="ABC1_TM_sf"/>
</dbReference>